<comment type="similarity">
    <text evidence="9 10 11">Belongs to the MurJ/MviN family.</text>
</comment>
<dbReference type="GO" id="GO:0015648">
    <property type="term" value="F:lipid-linked peptidoglycan transporter activity"/>
    <property type="evidence" value="ECO:0007669"/>
    <property type="project" value="UniProtKB-UniRule"/>
</dbReference>
<feature type="transmembrane region" description="Helical" evidence="10">
    <location>
        <begin position="159"/>
        <end position="180"/>
    </location>
</feature>
<dbReference type="PANTHER" id="PTHR47019:SF1">
    <property type="entry name" value="LIPID II FLIPPASE MURJ"/>
    <property type="match status" value="1"/>
</dbReference>
<evidence type="ECO:0000256" key="4">
    <source>
        <dbReference type="ARBA" id="ARBA00022960"/>
    </source>
</evidence>
<dbReference type="InterPro" id="IPR004268">
    <property type="entry name" value="MurJ"/>
</dbReference>
<proteinExistence type="inferred from homology"/>
<dbReference type="GO" id="GO:0034204">
    <property type="term" value="P:lipid translocation"/>
    <property type="evidence" value="ECO:0007669"/>
    <property type="project" value="TreeGrafter"/>
</dbReference>
<dbReference type="GO" id="GO:0005886">
    <property type="term" value="C:plasma membrane"/>
    <property type="evidence" value="ECO:0007669"/>
    <property type="project" value="UniProtKB-SubCell"/>
</dbReference>
<feature type="transmembrane region" description="Helical" evidence="10">
    <location>
        <begin position="439"/>
        <end position="461"/>
    </location>
</feature>
<evidence type="ECO:0000313" key="13">
    <source>
        <dbReference type="Proteomes" id="UP000769766"/>
    </source>
</evidence>
<evidence type="ECO:0000256" key="1">
    <source>
        <dbReference type="ARBA" id="ARBA00004651"/>
    </source>
</evidence>
<keyword evidence="6 10" id="KW-1133">Transmembrane helix</keyword>
<evidence type="ECO:0000256" key="3">
    <source>
        <dbReference type="ARBA" id="ARBA00022692"/>
    </source>
</evidence>
<dbReference type="GO" id="GO:0071555">
    <property type="term" value="P:cell wall organization"/>
    <property type="evidence" value="ECO:0007669"/>
    <property type="project" value="UniProtKB-UniRule"/>
</dbReference>
<comment type="caution">
    <text evidence="12">The sequence shown here is derived from an EMBL/GenBank/DDBJ whole genome shotgun (WGS) entry which is preliminary data.</text>
</comment>
<comment type="function">
    <text evidence="8 10 11">Involved in peptidoglycan biosynthesis. Transports lipid-linked peptidoglycan precursors from the inner to the outer leaflet of the cytoplasmic membrane.</text>
</comment>
<dbReference type="GO" id="GO:0008360">
    <property type="term" value="P:regulation of cell shape"/>
    <property type="evidence" value="ECO:0007669"/>
    <property type="project" value="UniProtKB-UniRule"/>
</dbReference>
<feature type="transmembrane region" description="Helical" evidence="10">
    <location>
        <begin position="52"/>
        <end position="72"/>
    </location>
</feature>
<name>A0A932CPW9_UNCTE</name>
<dbReference type="Proteomes" id="UP000769766">
    <property type="component" value="Unassembled WGS sequence"/>
</dbReference>
<dbReference type="NCBIfam" id="TIGR01695">
    <property type="entry name" value="murJ_mviN"/>
    <property type="match status" value="1"/>
</dbReference>
<comment type="pathway">
    <text evidence="10">Cell wall biogenesis; peptidoglycan biosynthesis.</text>
</comment>
<feature type="transmembrane region" description="Helical" evidence="10">
    <location>
        <begin position="311"/>
        <end position="330"/>
    </location>
</feature>
<feature type="transmembrane region" description="Helical" evidence="10">
    <location>
        <begin position="84"/>
        <end position="112"/>
    </location>
</feature>
<keyword evidence="10 11" id="KW-0961">Cell wall biogenesis/degradation</keyword>
<sequence length="531" mass="58091">MIKAAGVVGLATLLSRILGVIRDMIIAYYFGARFAGEAFVVAFRIPNLLRQLVAEGSLTVSFIPVFTDYLVNKPRQDADKLAQVIFTFLLFSLAGIVVLGMILSPWIVTIMTPGFQAYPEKLALTIYLTRLLFPYLFFIGLVAFAMGVLNSFHHFAAPALAPVFLNLWMIAAPILLVPYFERPITALVVGVLLGGVTQLLFQLPFLRRQGIHLKLDTDLSHPGAVQIGRLMIPRVFGVAVAQVTVFFNTFLASYCEPGSNFYLYYADRLMELPLGVFAIALGTVALPTFSRHAAEAQPQEMMKSLSFALRTVLFINLPAMTGLIVLSQPIVNVLFQRGEFDLPTTLATSQALICYAAGLWAFSALRVVVPAFYALQDTRTPVQVAFLALGTHILLSLLLVSPLSFRGLALSSSISSTVNLLILLFILRKRLGRIGGREILFSTLRISGASLGMGGIAYLVSQTTSWTSTGLEMGKLFSLGGAIVLSVATYLVLCHLLRSPEWGLLGEMGKRFFARYLPPRARSPQKARTGK</sequence>
<keyword evidence="4 10" id="KW-0133">Cell shape</keyword>
<evidence type="ECO:0000256" key="8">
    <source>
        <dbReference type="ARBA" id="ARBA00060041"/>
    </source>
</evidence>
<keyword evidence="3 10" id="KW-0812">Transmembrane</keyword>
<dbReference type="CDD" id="cd13123">
    <property type="entry name" value="MATE_MurJ_like"/>
    <property type="match status" value="1"/>
</dbReference>
<keyword evidence="5 10" id="KW-0573">Peptidoglycan synthesis</keyword>
<evidence type="ECO:0000256" key="5">
    <source>
        <dbReference type="ARBA" id="ARBA00022984"/>
    </source>
</evidence>
<feature type="transmembrane region" description="Helical" evidence="10">
    <location>
        <begin position="350"/>
        <end position="375"/>
    </location>
</feature>
<evidence type="ECO:0000256" key="6">
    <source>
        <dbReference type="ARBA" id="ARBA00022989"/>
    </source>
</evidence>
<keyword evidence="7 10" id="KW-0472">Membrane</keyword>
<dbReference type="GO" id="GO:0009252">
    <property type="term" value="P:peptidoglycan biosynthetic process"/>
    <property type="evidence" value="ECO:0007669"/>
    <property type="project" value="UniProtKB-UniRule"/>
</dbReference>
<evidence type="ECO:0000256" key="11">
    <source>
        <dbReference type="PIRNR" id="PIRNR002869"/>
    </source>
</evidence>
<gene>
    <name evidence="10 12" type="primary">murJ</name>
    <name evidence="12" type="ORF">HYY20_10855</name>
</gene>
<organism evidence="12 13">
    <name type="scientific">Tectimicrobiota bacterium</name>
    <dbReference type="NCBI Taxonomy" id="2528274"/>
    <lineage>
        <taxon>Bacteria</taxon>
        <taxon>Pseudomonadati</taxon>
        <taxon>Nitrospinota/Tectimicrobiota group</taxon>
        <taxon>Candidatus Tectimicrobiota</taxon>
    </lineage>
</organism>
<dbReference type="PIRSF" id="PIRSF002869">
    <property type="entry name" value="MviN"/>
    <property type="match status" value="1"/>
</dbReference>
<feature type="transmembrane region" description="Helical" evidence="10">
    <location>
        <begin position="407"/>
        <end position="427"/>
    </location>
</feature>
<feature type="transmembrane region" description="Helical" evidence="10">
    <location>
        <begin position="235"/>
        <end position="252"/>
    </location>
</feature>
<feature type="transmembrane region" description="Helical" evidence="10">
    <location>
        <begin position="186"/>
        <end position="206"/>
    </location>
</feature>
<evidence type="ECO:0000256" key="2">
    <source>
        <dbReference type="ARBA" id="ARBA00022475"/>
    </source>
</evidence>
<protein>
    <recommendedName>
        <fullName evidence="10">Probable lipid II flippase MurJ</fullName>
    </recommendedName>
</protein>
<dbReference type="HAMAP" id="MF_02078">
    <property type="entry name" value="MurJ_MviN"/>
    <property type="match status" value="1"/>
</dbReference>
<evidence type="ECO:0000256" key="9">
    <source>
        <dbReference type="ARBA" id="ARBA00061532"/>
    </source>
</evidence>
<keyword evidence="2 10" id="KW-1003">Cell membrane</keyword>
<feature type="transmembrane region" description="Helical" evidence="10">
    <location>
        <begin position="476"/>
        <end position="497"/>
    </location>
</feature>
<evidence type="ECO:0000313" key="12">
    <source>
        <dbReference type="EMBL" id="MBI2877370.1"/>
    </source>
</evidence>
<comment type="subcellular location">
    <subcellularLocation>
        <location evidence="1 10">Cell membrane</location>
        <topology evidence="1 10">Multi-pass membrane protein</topology>
    </subcellularLocation>
</comment>
<keyword evidence="10 11" id="KW-0813">Transport</keyword>
<dbReference type="EMBL" id="JACPRF010000331">
    <property type="protein sequence ID" value="MBI2877370.1"/>
    <property type="molecule type" value="Genomic_DNA"/>
</dbReference>
<reference evidence="12" key="1">
    <citation type="submission" date="2020-07" db="EMBL/GenBank/DDBJ databases">
        <title>Huge and variable diversity of episymbiotic CPR bacteria and DPANN archaea in groundwater ecosystems.</title>
        <authorList>
            <person name="He C.Y."/>
            <person name="Keren R."/>
            <person name="Whittaker M."/>
            <person name="Farag I.F."/>
            <person name="Doudna J."/>
            <person name="Cate J.H.D."/>
            <person name="Banfield J.F."/>
        </authorList>
    </citation>
    <scope>NUCLEOTIDE SEQUENCE</scope>
    <source>
        <strain evidence="12">NC_groundwater_672_Ag_B-0.1um_62_36</strain>
    </source>
</reference>
<dbReference type="AlphaFoldDB" id="A0A932CPW9"/>
<feature type="transmembrane region" description="Helical" evidence="10">
    <location>
        <begin position="382"/>
        <end position="401"/>
    </location>
</feature>
<feature type="transmembrane region" description="Helical" evidence="10">
    <location>
        <begin position="272"/>
        <end position="290"/>
    </location>
</feature>
<feature type="transmembrane region" description="Helical" evidence="10">
    <location>
        <begin position="132"/>
        <end position="152"/>
    </location>
</feature>
<dbReference type="PANTHER" id="PTHR47019">
    <property type="entry name" value="LIPID II FLIPPASE MURJ"/>
    <property type="match status" value="1"/>
</dbReference>
<accession>A0A932CPW9</accession>
<evidence type="ECO:0000256" key="10">
    <source>
        <dbReference type="HAMAP-Rule" id="MF_02078"/>
    </source>
</evidence>
<dbReference type="InterPro" id="IPR051050">
    <property type="entry name" value="Lipid_II_flippase_MurJ/MviN"/>
</dbReference>
<dbReference type="Pfam" id="PF03023">
    <property type="entry name" value="MurJ"/>
    <property type="match status" value="1"/>
</dbReference>
<evidence type="ECO:0000256" key="7">
    <source>
        <dbReference type="ARBA" id="ARBA00023136"/>
    </source>
</evidence>
<dbReference type="PRINTS" id="PR01806">
    <property type="entry name" value="VIRFACTRMVIN"/>
</dbReference>